<organism evidence="1 2">
    <name type="scientific">Escherichia fergusonii (strain ATCC 35469 / DSM 13698 / CCUG 18766 / IAM 14443 / JCM 21226 / LMG 7866 / NBRC 102419 / NCTC 12128 / CDC 0568-73)</name>
    <dbReference type="NCBI Taxonomy" id="585054"/>
    <lineage>
        <taxon>Bacteria</taxon>
        <taxon>Pseudomonadati</taxon>
        <taxon>Pseudomonadota</taxon>
        <taxon>Gammaproteobacteria</taxon>
        <taxon>Enterobacterales</taxon>
        <taxon>Enterobacteriaceae</taxon>
        <taxon>Escherichia</taxon>
    </lineage>
</organism>
<evidence type="ECO:0000313" key="2">
    <source>
        <dbReference type="Proteomes" id="UP000000745"/>
    </source>
</evidence>
<dbReference type="AlphaFoldDB" id="B7LPJ6"/>
<reference evidence="2" key="1">
    <citation type="journal article" date="2009" name="PLoS Genet.">
        <title>Organised genome dynamics in the Escherichia coli species results in highly diverse adaptive paths.</title>
        <authorList>
            <person name="Touchon M."/>
            <person name="Hoede C."/>
            <person name="Tenaillon O."/>
            <person name="Barbe V."/>
            <person name="Baeriswyl S."/>
            <person name="Bidet P."/>
            <person name="Bingen E."/>
            <person name="Bonacorsi S."/>
            <person name="Bouchier C."/>
            <person name="Bouvet O."/>
            <person name="Calteau A."/>
            <person name="Chiapello H."/>
            <person name="Clermont O."/>
            <person name="Cruveiller S."/>
            <person name="Danchin A."/>
            <person name="Diard M."/>
            <person name="Dossat C."/>
            <person name="Karoui M.E."/>
            <person name="Frapy E."/>
            <person name="Garry L."/>
            <person name="Ghigo J.M."/>
            <person name="Gilles A.M."/>
            <person name="Johnson J."/>
            <person name="Le Bouguenec C."/>
            <person name="Lescat M."/>
            <person name="Mangenot S."/>
            <person name="Martinez-Jehanne V."/>
            <person name="Matic I."/>
            <person name="Nassif X."/>
            <person name="Oztas S."/>
            <person name="Petit M.A."/>
            <person name="Pichon C."/>
            <person name="Rouy Z."/>
            <person name="Ruf C.S."/>
            <person name="Schneider D."/>
            <person name="Tourret J."/>
            <person name="Vacherie B."/>
            <person name="Vallenet D."/>
            <person name="Medigue C."/>
            <person name="Rocha E.P.C."/>
            <person name="Denamur E."/>
        </authorList>
    </citation>
    <scope>NUCLEOTIDE SEQUENCE [LARGE SCALE GENOMIC DNA]</scope>
    <source>
        <strain evidence="2">ATCC 35469 / DSM 13698 / BCRC 15582 / CCUG 18766 / IAM 14443 / JCM 21226 / LMG 7866 / NBRC 102419 / NCTC 12128 / CDC 0568-73</strain>
    </source>
</reference>
<accession>B7LPJ6</accession>
<evidence type="ECO:0000313" key="1">
    <source>
        <dbReference type="EMBL" id="CAQ88749.1"/>
    </source>
</evidence>
<dbReference type="Gene3D" id="1.10.10.710">
    <property type="entry name" value="PSPTO_1197 like"/>
    <property type="match status" value="1"/>
</dbReference>
<dbReference type="InterPro" id="IPR038627">
    <property type="entry name" value="YebG-like_sf"/>
</dbReference>
<dbReference type="HOGENOM" id="CLU_146554_0_1_6"/>
<dbReference type="InterPro" id="IPR009813">
    <property type="entry name" value="Uncharacterised_YebG"/>
</dbReference>
<dbReference type="EMBL" id="CU928158">
    <property type="protein sequence ID" value="CAQ88749.1"/>
    <property type="molecule type" value="Genomic_DNA"/>
</dbReference>
<dbReference type="KEGG" id="efe:EFER_1225"/>
<dbReference type="NCBIfam" id="NF007475">
    <property type="entry name" value="PRK10061.1"/>
    <property type="match status" value="1"/>
</dbReference>
<gene>
    <name evidence="1" type="primary">yebG</name>
    <name evidence="1" type="ordered locus">EFER_1225</name>
</gene>
<dbReference type="Pfam" id="PF07130">
    <property type="entry name" value="YebG"/>
    <property type="match status" value="1"/>
</dbReference>
<protein>
    <submittedName>
        <fullName evidence="1">DNA damage-inducible gene in SOS regulon, dependent on cyclic AMP and H-NS (Modular protein)</fullName>
    </submittedName>
</protein>
<sequence length="145" mass="16165">MPNTVISKSPEKFRRSINENVCVCLYACLQNSTKVNILYKNTVIVRGCKMAVEVKYVVIREGEEKMSFASKKEADAYDKMLDTADMLDTWLACSPVHMEDAQREALSLWLAGQKDVLSTILKTGKLPTPQVVEPSSDTEDDSQAA</sequence>
<proteinExistence type="predicted"/>
<name>B7LPJ6_ESCF3</name>
<dbReference type="Proteomes" id="UP000000745">
    <property type="component" value="Chromosome"/>
</dbReference>
<keyword evidence="2" id="KW-1185">Reference proteome</keyword>